<dbReference type="SFLD" id="SFLDS00029">
    <property type="entry name" value="Radical_SAM"/>
    <property type="match status" value="1"/>
</dbReference>
<dbReference type="InterPro" id="IPR034471">
    <property type="entry name" value="GDGT/MA_synthase"/>
</dbReference>
<evidence type="ECO:0000313" key="6">
    <source>
        <dbReference type="EMBL" id="ABK15450.1"/>
    </source>
</evidence>
<dbReference type="SFLD" id="SFLDF00385">
    <property type="entry name" value="7_8-dihydro-6-hydroxymethylpte"/>
    <property type="match status" value="1"/>
</dbReference>
<proteinExistence type="predicted"/>
<dbReference type="SUPFAM" id="SSF102114">
    <property type="entry name" value="Radical SAM enzymes"/>
    <property type="match status" value="1"/>
</dbReference>
<dbReference type="NCBIfam" id="NF045702">
    <property type="entry name" value="rSAM_GDGT_ether"/>
    <property type="match status" value="1"/>
</dbReference>
<feature type="domain" description="Radical SAM core" evidence="5">
    <location>
        <begin position="54"/>
        <end position="273"/>
    </location>
</feature>
<dbReference type="EMBL" id="CP000477">
    <property type="protein sequence ID" value="ABK15450.1"/>
    <property type="molecule type" value="Genomic_DNA"/>
</dbReference>
<dbReference type="AlphaFoldDB" id="A0B9S6"/>
<dbReference type="HOGENOM" id="CLU_023791_0_0_2"/>
<reference evidence="6 7" key="1">
    <citation type="submission" date="2006-10" db="EMBL/GenBank/DDBJ databases">
        <title>Complete sequence of Methanosaeta thermophila PT.</title>
        <authorList>
            <consortium name="US DOE Joint Genome Institute"/>
            <person name="Copeland A."/>
            <person name="Lucas S."/>
            <person name="Lapidus A."/>
            <person name="Barry K."/>
            <person name="Detter J.C."/>
            <person name="Glavina del Rio T."/>
            <person name="Hammon N."/>
            <person name="Israni S."/>
            <person name="Pitluck S."/>
            <person name="Chain P."/>
            <person name="Malfatti S."/>
            <person name="Shin M."/>
            <person name="Vergez L."/>
            <person name="Schmutz J."/>
            <person name="Larimer F."/>
            <person name="Land M."/>
            <person name="Hauser L."/>
            <person name="Kyrpides N."/>
            <person name="Kim E."/>
            <person name="Smith K.S."/>
            <person name="Ingram-Smith C."/>
            <person name="Richardson P."/>
        </authorList>
    </citation>
    <scope>NUCLEOTIDE SEQUENCE [LARGE SCALE GENOMIC DNA]</scope>
    <source>
        <strain evidence="7">DSM 6194 / JCM 14653 / NBRC 101360 / PT</strain>
    </source>
</reference>
<dbReference type="SFLD" id="SFLDG01067">
    <property type="entry name" value="SPASM/twitch_domain_containing"/>
    <property type="match status" value="1"/>
</dbReference>
<keyword evidence="4" id="KW-0411">Iron-sulfur</keyword>
<name>A0B9S6_METTP</name>
<dbReference type="SFLD" id="SFLDG01100">
    <property type="entry name" value="methyltransferase_(Class_D)"/>
    <property type="match status" value="1"/>
</dbReference>
<dbReference type="GO" id="GO:0008168">
    <property type="term" value="F:methyltransferase activity"/>
    <property type="evidence" value="ECO:0007669"/>
    <property type="project" value="InterPro"/>
</dbReference>
<dbReference type="InterPro" id="IPR034474">
    <property type="entry name" value="Methyltransferase_Class_D"/>
</dbReference>
<dbReference type="GO" id="GO:0046872">
    <property type="term" value="F:metal ion binding"/>
    <property type="evidence" value="ECO:0007669"/>
    <property type="project" value="UniProtKB-KW"/>
</dbReference>
<evidence type="ECO:0000256" key="1">
    <source>
        <dbReference type="ARBA" id="ARBA00022691"/>
    </source>
</evidence>
<evidence type="ECO:0000256" key="4">
    <source>
        <dbReference type="ARBA" id="ARBA00023014"/>
    </source>
</evidence>
<dbReference type="GO" id="GO:0051539">
    <property type="term" value="F:4 iron, 4 sulfur cluster binding"/>
    <property type="evidence" value="ECO:0007669"/>
    <property type="project" value="InterPro"/>
</dbReference>
<evidence type="ECO:0000313" key="7">
    <source>
        <dbReference type="Proteomes" id="UP000000674"/>
    </source>
</evidence>
<dbReference type="InterPro" id="IPR058240">
    <property type="entry name" value="rSAM_sf"/>
</dbReference>
<dbReference type="PANTHER" id="PTHR43306">
    <property type="entry name" value="7,8-DIHYDRO-6-HYDROXYMETHYLPTERIN DIMETHYLTRANSFERASE"/>
    <property type="match status" value="1"/>
</dbReference>
<evidence type="ECO:0000256" key="2">
    <source>
        <dbReference type="ARBA" id="ARBA00022723"/>
    </source>
</evidence>
<dbReference type="InterPro" id="IPR013785">
    <property type="entry name" value="Aldolase_TIM"/>
</dbReference>
<dbReference type="Proteomes" id="UP000000674">
    <property type="component" value="Chromosome"/>
</dbReference>
<protein>
    <submittedName>
        <fullName evidence="6">Radical SAM domain protein</fullName>
    </submittedName>
</protein>
<organism evidence="6 7">
    <name type="scientific">Methanothrix thermoacetophila (strain DSM 6194 / JCM 14653 / NBRC 101360 / PT)</name>
    <name type="common">Methanosaeta thermophila</name>
    <dbReference type="NCBI Taxonomy" id="349307"/>
    <lineage>
        <taxon>Archaea</taxon>
        <taxon>Methanobacteriati</taxon>
        <taxon>Methanobacteriota</taxon>
        <taxon>Stenosarchaea group</taxon>
        <taxon>Methanomicrobia</taxon>
        <taxon>Methanotrichales</taxon>
        <taxon>Methanotrichaceae</taxon>
        <taxon>Methanothrix</taxon>
    </lineage>
</organism>
<dbReference type="Pfam" id="PF04055">
    <property type="entry name" value="Radical_SAM"/>
    <property type="match status" value="1"/>
</dbReference>
<dbReference type="CDD" id="cd01335">
    <property type="entry name" value="Radical_SAM"/>
    <property type="match status" value="1"/>
</dbReference>
<gene>
    <name evidence="6" type="ordered locus">Mthe_1684</name>
</gene>
<keyword evidence="2" id="KW-0479">Metal-binding</keyword>
<accession>A0B9S6</accession>
<keyword evidence="1" id="KW-0949">S-adenosyl-L-methionine</keyword>
<evidence type="ECO:0000256" key="3">
    <source>
        <dbReference type="ARBA" id="ARBA00023004"/>
    </source>
</evidence>
<dbReference type="InterPro" id="IPR007197">
    <property type="entry name" value="rSAM"/>
</dbReference>
<dbReference type="KEGG" id="mtp:Mthe_1684"/>
<sequence length="472" mass="52930">MIRKTCPEHGEFEDVYWSDAELYRRFVRYIETGRGIENFITKGDCPFSCGLCDNHKTTTLLANIDVTTRCNLSCPICFADASPKKVYEPTMEQIERMLKILREERPVPCYAVQFSGGEPTVRDDLPEMVALARSMGFTQIQIATNGLRLAASPELASRLSEAGLSTVYLQFDGVDAGPYITMRGRNLLDVKLRAIESCRSGGLKSVVLVPTVAKGVNDFQLGGIIRFASRNVDIIRGVNMQPISFAGRVEEAERKSNRITIPDLIKSIEEQTEGEVSREDFYPVPFVAPISRIVEVLTERPRLVFTVHPCCGAATYVYCEGERLIPITRFVDVEGLMERLTEILQDYNGSKISKLRIQGSLLKDLPGFIDESRAPGDLNITKLLMNVLRTGTFDSLREFHSRNLFIGAMHFQDLYNLDLERVSRCGIHYATPDGRIIPFCTYNTIHRSEVENQYSIAETCAPAQEVGVPPAM</sequence>
<evidence type="ECO:0000259" key="5">
    <source>
        <dbReference type="PROSITE" id="PS51918"/>
    </source>
</evidence>
<dbReference type="Gene3D" id="3.20.20.70">
    <property type="entry name" value="Aldolase class I"/>
    <property type="match status" value="1"/>
</dbReference>
<dbReference type="PANTHER" id="PTHR43306:SF1">
    <property type="entry name" value="7,8-DIHYDRO-6-HYDROXYMETHYLPTERIN DIMETHYLTRANSFERASE"/>
    <property type="match status" value="1"/>
</dbReference>
<dbReference type="STRING" id="349307.Mthe_1684"/>
<keyword evidence="7" id="KW-1185">Reference proteome</keyword>
<keyword evidence="3" id="KW-0408">Iron</keyword>
<dbReference type="PROSITE" id="PS51918">
    <property type="entry name" value="RADICAL_SAM"/>
    <property type="match status" value="1"/>
</dbReference>